<dbReference type="EMBL" id="LR593887">
    <property type="protein sequence ID" value="VTS08130.1"/>
    <property type="molecule type" value="Genomic_DNA"/>
</dbReference>
<evidence type="ECO:0000256" key="1">
    <source>
        <dbReference type="SAM" id="MobiDB-lite"/>
    </source>
</evidence>
<protein>
    <submittedName>
        <fullName evidence="2">Uncharacterized protein</fullName>
    </submittedName>
</protein>
<gene>
    <name evidence="2" type="ORF">GMBLW1_38060</name>
</gene>
<reference evidence="2" key="1">
    <citation type="submission" date="2019-04" db="EMBL/GenBank/DDBJ databases">
        <authorList>
            <consortium name="Science for Life Laboratories"/>
        </authorList>
    </citation>
    <scope>NUCLEOTIDE SEQUENCE</scope>
    <source>
        <strain evidence="2">MBLW1</strain>
    </source>
</reference>
<dbReference type="Proteomes" id="UP000464378">
    <property type="component" value="Chromosome"/>
</dbReference>
<keyword evidence="3" id="KW-1185">Reference proteome</keyword>
<proteinExistence type="predicted"/>
<evidence type="ECO:0000313" key="2">
    <source>
        <dbReference type="EMBL" id="VIP05387.1"/>
    </source>
</evidence>
<organism evidence="2">
    <name type="scientific">Tuwongella immobilis</name>
    <dbReference type="NCBI Taxonomy" id="692036"/>
    <lineage>
        <taxon>Bacteria</taxon>
        <taxon>Pseudomonadati</taxon>
        <taxon>Planctomycetota</taxon>
        <taxon>Planctomycetia</taxon>
        <taxon>Gemmatales</taxon>
        <taxon>Gemmataceae</taxon>
        <taxon>Tuwongella</taxon>
    </lineage>
</organism>
<dbReference type="AlphaFoldDB" id="A0A6C2YVI6"/>
<feature type="region of interest" description="Disordered" evidence="1">
    <location>
        <begin position="1"/>
        <end position="32"/>
    </location>
</feature>
<sequence length="32" mass="3609">MDPANLDRPAPHGQRLIPHAEHAHSTPQSLWK</sequence>
<evidence type="ECO:0000313" key="3">
    <source>
        <dbReference type="Proteomes" id="UP000464378"/>
    </source>
</evidence>
<dbReference type="InParanoid" id="A0A6C2YVI6"/>
<name>A0A6C2YVI6_9BACT</name>
<accession>A0A6C2YVI6</accession>
<dbReference type="KEGG" id="tim:GMBLW1_38060"/>
<dbReference type="EMBL" id="LR586016">
    <property type="protein sequence ID" value="VIP05387.1"/>
    <property type="molecule type" value="Genomic_DNA"/>
</dbReference>